<evidence type="ECO:0000256" key="2">
    <source>
        <dbReference type="ARBA" id="ARBA00023015"/>
    </source>
</evidence>
<sequence length="181" mass="21224">MAKHTKNMEVRYPIWYVMQVRTGTEENIRCQCQRLISSNVLERCFIPYYQQKKRFQGEWHIQERILFPGYVFLIAENPEKLVNGLRKVIGLTKLIGTGDEIVPLVQEEIDLLMKIGTDKQLVEISFGIIENDRVQILAGPLMGMEGNIRRIDRHKRTAYLEIEMFGRTVEMKVGLEIIRKE</sequence>
<dbReference type="SUPFAM" id="SSF50104">
    <property type="entry name" value="Translation proteins SH3-like domain"/>
    <property type="match status" value="1"/>
</dbReference>
<feature type="domain" description="NusG-like N-terminal" evidence="4">
    <location>
        <begin position="15"/>
        <end position="112"/>
    </location>
</feature>
<dbReference type="InterPro" id="IPR036735">
    <property type="entry name" value="NGN_dom_sf"/>
</dbReference>
<dbReference type="AlphaFoldDB" id="A0A564WI41"/>
<dbReference type="EMBL" id="CABHOF010000001">
    <property type="protein sequence ID" value="VUX62152.1"/>
    <property type="molecule type" value="Genomic_DNA"/>
</dbReference>
<dbReference type="PANTHER" id="PTHR30265">
    <property type="entry name" value="RHO-INTERACTING TRANSCRIPTION TERMINATION FACTOR NUSG"/>
    <property type="match status" value="1"/>
</dbReference>
<dbReference type="Proteomes" id="UP000366766">
    <property type="component" value="Unassembled WGS sequence"/>
</dbReference>
<proteinExistence type="predicted"/>
<reference evidence="5 6" key="1">
    <citation type="submission" date="2019-07" db="EMBL/GenBank/DDBJ databases">
        <authorList>
            <person name="Chang H.-W."/>
            <person name="Raman A."/>
            <person name="Venkatesh S."/>
            <person name="Gehrig J."/>
        </authorList>
    </citation>
    <scope>NUCLEOTIDE SEQUENCE [LARGE SCALE GENOMIC DNA]</scope>
    <source>
        <strain evidence="5">Blautia_wexlerae_LFYP_14</strain>
    </source>
</reference>
<dbReference type="InterPro" id="IPR006645">
    <property type="entry name" value="NGN-like_dom"/>
</dbReference>
<dbReference type="Gene3D" id="2.30.30.30">
    <property type="match status" value="1"/>
</dbReference>
<keyword evidence="3" id="KW-0804">Transcription</keyword>
<dbReference type="SUPFAM" id="SSF82679">
    <property type="entry name" value="N-utilization substance G protein NusG, N-terminal domain"/>
    <property type="match status" value="1"/>
</dbReference>
<evidence type="ECO:0000313" key="6">
    <source>
        <dbReference type="Proteomes" id="UP000366766"/>
    </source>
</evidence>
<dbReference type="Pfam" id="PF02357">
    <property type="entry name" value="NusG"/>
    <property type="match status" value="1"/>
</dbReference>
<dbReference type="InterPro" id="IPR014722">
    <property type="entry name" value="Rib_uL2_dom2"/>
</dbReference>
<dbReference type="InterPro" id="IPR043425">
    <property type="entry name" value="NusG-like"/>
</dbReference>
<dbReference type="GO" id="GO:0031564">
    <property type="term" value="P:transcription antitermination"/>
    <property type="evidence" value="ECO:0007669"/>
    <property type="project" value="UniProtKB-KW"/>
</dbReference>
<accession>A0A564WI41</accession>
<dbReference type="Gene3D" id="3.30.70.940">
    <property type="entry name" value="NusG, N-terminal domain"/>
    <property type="match status" value="1"/>
</dbReference>
<dbReference type="NCBIfam" id="NF033641">
    <property type="entry name" value="antiterm_LoaP"/>
    <property type="match status" value="1"/>
</dbReference>
<dbReference type="InterPro" id="IPR047663">
    <property type="entry name" value="Transcription_antiterm_LoaP"/>
</dbReference>
<keyword evidence="1" id="KW-0889">Transcription antitermination</keyword>
<dbReference type="GO" id="GO:0006354">
    <property type="term" value="P:DNA-templated transcription elongation"/>
    <property type="evidence" value="ECO:0007669"/>
    <property type="project" value="InterPro"/>
</dbReference>
<dbReference type="InterPro" id="IPR008991">
    <property type="entry name" value="Translation_prot_SH3-like_sf"/>
</dbReference>
<dbReference type="PANTHER" id="PTHR30265:SF4">
    <property type="entry name" value="KOW MOTIF FAMILY PROTEIN, EXPRESSED"/>
    <property type="match status" value="1"/>
</dbReference>
<keyword evidence="6" id="KW-1185">Reference proteome</keyword>
<evidence type="ECO:0000256" key="3">
    <source>
        <dbReference type="ARBA" id="ARBA00023163"/>
    </source>
</evidence>
<dbReference type="CDD" id="cd06091">
    <property type="entry name" value="KOW_NusG"/>
    <property type="match status" value="1"/>
</dbReference>
<name>A0A564WI41_9FIRM</name>
<evidence type="ECO:0000259" key="4">
    <source>
        <dbReference type="Pfam" id="PF02357"/>
    </source>
</evidence>
<organism evidence="5 6">
    <name type="scientific">Blautia wexlerae</name>
    <dbReference type="NCBI Taxonomy" id="418240"/>
    <lineage>
        <taxon>Bacteria</taxon>
        <taxon>Bacillati</taxon>
        <taxon>Bacillota</taxon>
        <taxon>Clostridia</taxon>
        <taxon>Lachnospirales</taxon>
        <taxon>Lachnospiraceae</taxon>
        <taxon>Blautia</taxon>
    </lineage>
</organism>
<keyword evidence="2" id="KW-0805">Transcription regulation</keyword>
<protein>
    <recommendedName>
        <fullName evidence="4">NusG-like N-terminal domain-containing protein</fullName>
    </recommendedName>
</protein>
<evidence type="ECO:0000313" key="5">
    <source>
        <dbReference type="EMBL" id="VUX62152.1"/>
    </source>
</evidence>
<evidence type="ECO:0000256" key="1">
    <source>
        <dbReference type="ARBA" id="ARBA00022814"/>
    </source>
</evidence>
<gene>
    <name evidence="5" type="ORF">BWLFYP14_00008</name>
</gene>